<dbReference type="AlphaFoldDB" id="A0A8J6YPZ1"/>
<evidence type="ECO:0000256" key="7">
    <source>
        <dbReference type="ARBA" id="ARBA00023709"/>
    </source>
</evidence>
<evidence type="ECO:0000256" key="9">
    <source>
        <dbReference type="RuleBase" id="RU003707"/>
    </source>
</evidence>
<dbReference type="GO" id="GO:0006635">
    <property type="term" value="P:fatty acid beta-oxidation"/>
    <property type="evidence" value="ECO:0007669"/>
    <property type="project" value="TreeGrafter"/>
</dbReference>
<dbReference type="Proteomes" id="UP000631034">
    <property type="component" value="Unassembled WGS sequence"/>
</dbReference>
<keyword evidence="5" id="KW-0443">Lipid metabolism</keyword>
<comment type="catalytic activity">
    <reaction evidence="7">
        <text>a (3S)-3-hydroxyacyl-CoA = a (2E)-enoyl-CoA + H2O</text>
        <dbReference type="Rhea" id="RHEA:16105"/>
        <dbReference type="ChEBI" id="CHEBI:15377"/>
        <dbReference type="ChEBI" id="CHEBI:57318"/>
        <dbReference type="ChEBI" id="CHEBI:58856"/>
        <dbReference type="EC" id="4.2.1.17"/>
    </reaction>
</comment>
<name>A0A8J6YPZ1_9PROT</name>
<sequence length="258" mass="27827">MAFENILVETSGPVGIITLNRPAALNALSSTLIAELNQALDEMEASETVRVIVLTGNEKAFAAGADIKEMAAKTFVSAYGEDFITRGWERISTLRKPIIAAVAGFALGGGCEIAMMCDFIIAADNARFGQPEINLGVLPGIGGSQRLARFVGKSKAMDMCLTGRMMDAQEAVQCGLVSRVVPLDNLREEVLKIANSIAAKSRITTMMVKEAVNVAFETTLAEGVRFERRLFHAAFATADQKEGMNAFIEKRQPSFSDR</sequence>
<organism evidence="10 11">
    <name type="scientific">Phaeovibrio sulfidiphilus</name>
    <dbReference type="NCBI Taxonomy" id="1220600"/>
    <lineage>
        <taxon>Bacteria</taxon>
        <taxon>Pseudomonadati</taxon>
        <taxon>Pseudomonadota</taxon>
        <taxon>Alphaproteobacteria</taxon>
        <taxon>Rhodospirillales</taxon>
        <taxon>Rhodospirillaceae</taxon>
        <taxon>Phaeovibrio</taxon>
    </lineage>
</organism>
<dbReference type="PANTHER" id="PTHR11941:SF54">
    <property type="entry name" value="ENOYL-COA HYDRATASE, MITOCHONDRIAL"/>
    <property type="match status" value="1"/>
</dbReference>
<keyword evidence="11" id="KW-1185">Reference proteome</keyword>
<dbReference type="Pfam" id="PF00378">
    <property type="entry name" value="ECH_1"/>
    <property type="match status" value="1"/>
</dbReference>
<comment type="catalytic activity">
    <reaction evidence="8">
        <text>a 4-saturated-(3S)-3-hydroxyacyl-CoA = a (3E)-enoyl-CoA + H2O</text>
        <dbReference type="Rhea" id="RHEA:20724"/>
        <dbReference type="ChEBI" id="CHEBI:15377"/>
        <dbReference type="ChEBI" id="CHEBI:58521"/>
        <dbReference type="ChEBI" id="CHEBI:137480"/>
        <dbReference type="EC" id="4.2.1.17"/>
    </reaction>
</comment>
<evidence type="ECO:0000256" key="3">
    <source>
        <dbReference type="ARBA" id="ARBA00012076"/>
    </source>
</evidence>
<evidence type="ECO:0000256" key="6">
    <source>
        <dbReference type="ARBA" id="ARBA00023239"/>
    </source>
</evidence>
<evidence type="ECO:0000256" key="4">
    <source>
        <dbReference type="ARBA" id="ARBA00022832"/>
    </source>
</evidence>
<dbReference type="FunFam" id="1.10.12.10:FF:000001">
    <property type="entry name" value="Probable enoyl-CoA hydratase, mitochondrial"/>
    <property type="match status" value="1"/>
</dbReference>
<dbReference type="NCBIfam" id="NF004517">
    <property type="entry name" value="PRK05862.1"/>
    <property type="match status" value="1"/>
</dbReference>
<reference evidence="10" key="1">
    <citation type="submission" date="2020-10" db="EMBL/GenBank/DDBJ databases">
        <title>Genome sequence of the unusual species of purple photosynthetic bacteria, Phaeovibrio sulfidiphilus DSM 23193, type strain.</title>
        <authorList>
            <person name="Kyndt J.A."/>
            <person name="Meyer T.E."/>
        </authorList>
    </citation>
    <scope>NUCLEOTIDE SEQUENCE</scope>
    <source>
        <strain evidence="10">DSM 23193</strain>
    </source>
</reference>
<dbReference type="PANTHER" id="PTHR11941">
    <property type="entry name" value="ENOYL-COA HYDRATASE-RELATED"/>
    <property type="match status" value="1"/>
</dbReference>
<keyword evidence="6 10" id="KW-0456">Lyase</keyword>
<evidence type="ECO:0000256" key="2">
    <source>
        <dbReference type="ARBA" id="ARBA00005254"/>
    </source>
</evidence>
<comment type="function">
    <text evidence="1">Could possibly oxidize fatty acids using specific components.</text>
</comment>
<dbReference type="Gene3D" id="3.90.226.10">
    <property type="entry name" value="2-enoyl-CoA Hydratase, Chain A, domain 1"/>
    <property type="match status" value="1"/>
</dbReference>
<dbReference type="SUPFAM" id="SSF52096">
    <property type="entry name" value="ClpP/crotonase"/>
    <property type="match status" value="1"/>
</dbReference>
<accession>A0A8J6YPZ1</accession>
<evidence type="ECO:0000313" key="11">
    <source>
        <dbReference type="Proteomes" id="UP000631034"/>
    </source>
</evidence>
<proteinExistence type="inferred from homology"/>
<dbReference type="CDD" id="cd06558">
    <property type="entry name" value="crotonase-like"/>
    <property type="match status" value="1"/>
</dbReference>
<keyword evidence="4" id="KW-0276">Fatty acid metabolism</keyword>
<comment type="caution">
    <text evidence="10">The sequence shown here is derived from an EMBL/GenBank/DDBJ whole genome shotgun (WGS) entry which is preliminary data.</text>
</comment>
<dbReference type="InterPro" id="IPR018376">
    <property type="entry name" value="Enoyl-CoA_hyd/isom_CS"/>
</dbReference>
<dbReference type="EC" id="4.2.1.17" evidence="3"/>
<comment type="similarity">
    <text evidence="2 9">Belongs to the enoyl-CoA hydratase/isomerase family.</text>
</comment>
<dbReference type="RefSeq" id="WP_192534107.1">
    <property type="nucleotide sequence ID" value="NZ_JACZHT010000003.1"/>
</dbReference>
<evidence type="ECO:0000256" key="1">
    <source>
        <dbReference type="ARBA" id="ARBA00002994"/>
    </source>
</evidence>
<gene>
    <name evidence="10" type="ORF">IHV25_05510</name>
</gene>
<dbReference type="InterPro" id="IPR014748">
    <property type="entry name" value="Enoyl-CoA_hydra_C"/>
</dbReference>
<dbReference type="EMBL" id="JACZHT010000003">
    <property type="protein sequence ID" value="MBE1237102.1"/>
    <property type="molecule type" value="Genomic_DNA"/>
</dbReference>
<dbReference type="PROSITE" id="PS00166">
    <property type="entry name" value="ENOYL_COA_HYDRATASE"/>
    <property type="match status" value="1"/>
</dbReference>
<dbReference type="InterPro" id="IPR001753">
    <property type="entry name" value="Enoyl-CoA_hydra/iso"/>
</dbReference>
<dbReference type="Gene3D" id="1.10.12.10">
    <property type="entry name" value="Lyase 2-enoyl-coa Hydratase, Chain A, domain 2"/>
    <property type="match status" value="1"/>
</dbReference>
<evidence type="ECO:0000256" key="8">
    <source>
        <dbReference type="ARBA" id="ARBA00023717"/>
    </source>
</evidence>
<protein>
    <recommendedName>
        <fullName evidence="3">enoyl-CoA hydratase</fullName>
        <ecNumber evidence="3">4.2.1.17</ecNumber>
    </recommendedName>
</protein>
<evidence type="ECO:0000256" key="5">
    <source>
        <dbReference type="ARBA" id="ARBA00023098"/>
    </source>
</evidence>
<dbReference type="InterPro" id="IPR029045">
    <property type="entry name" value="ClpP/crotonase-like_dom_sf"/>
</dbReference>
<evidence type="ECO:0000313" key="10">
    <source>
        <dbReference type="EMBL" id="MBE1237102.1"/>
    </source>
</evidence>
<dbReference type="GO" id="GO:0004300">
    <property type="term" value="F:enoyl-CoA hydratase activity"/>
    <property type="evidence" value="ECO:0007669"/>
    <property type="project" value="UniProtKB-EC"/>
</dbReference>
<dbReference type="FunFam" id="3.90.226.10:FF:000019">
    <property type="entry name" value="Enoyl-CoA hydratase, mitochondrial"/>
    <property type="match status" value="1"/>
</dbReference>